<dbReference type="AlphaFoldDB" id="A0A9Q9B782"/>
<dbReference type="EMBL" id="CP099428">
    <property type="protein sequence ID" value="USW58602.1"/>
    <property type="molecule type" value="Genomic_DNA"/>
</dbReference>
<sequence length="345" mass="38441">MVNMGSSGRLRGLRAELYKVNVYSGPSGMFTSHVYTPRSSTQIGSLVVCLPTDFTGGALAVRHQGHNIEHDWASESSAQEPAVQWAAFYSDCEHEVLEVTSGHRVTLIYNLFLAAGTGLLAGRALSLEPETLPVTDHLRRLLTNPGVMPAGGYLGTHLVHAYPDTHKESYELVPHMLKGADMAIYQAVVACKLRAHLEHLHGNKSLSTWEALPRSPRAHELDHLDENLELIVNRLDLESIATDTERGSDGDSDDDSDTDMYEKYSEQQRERREQKQINWQIVWLNEPGNKEISRVFLAYGNQAELSVKYSSAALIVRVPSWEERKPKQEGPESTTAVEDVIVIDD</sequence>
<dbReference type="OrthoDB" id="3641688at2759"/>
<reference evidence="1" key="1">
    <citation type="submission" date="2022-06" db="EMBL/GenBank/DDBJ databases">
        <title>Complete genome sequences of two strains of the flax pathogen Septoria linicola.</title>
        <authorList>
            <person name="Lapalu N."/>
            <person name="Simon A."/>
            <person name="Demenou B."/>
            <person name="Paumier D."/>
            <person name="Guillot M.-P."/>
            <person name="Gout L."/>
            <person name="Valade R."/>
        </authorList>
    </citation>
    <scope>NUCLEOTIDE SEQUENCE</scope>
    <source>
        <strain evidence="1">SE15195</strain>
    </source>
</reference>
<keyword evidence="2" id="KW-1185">Reference proteome</keyword>
<evidence type="ECO:0000313" key="2">
    <source>
        <dbReference type="Proteomes" id="UP001056384"/>
    </source>
</evidence>
<dbReference type="Proteomes" id="UP001056384">
    <property type="component" value="Chromosome 11"/>
</dbReference>
<evidence type="ECO:0008006" key="3">
    <source>
        <dbReference type="Google" id="ProtNLM"/>
    </source>
</evidence>
<dbReference type="Gene3D" id="2.60.120.620">
    <property type="entry name" value="q2cbj1_9rhob like domain"/>
    <property type="match status" value="1"/>
</dbReference>
<evidence type="ECO:0000313" key="1">
    <source>
        <dbReference type="EMBL" id="USW58602.1"/>
    </source>
</evidence>
<protein>
    <recommendedName>
        <fullName evidence="3">Fe2OG dioxygenase domain-containing protein</fullName>
    </recommendedName>
</protein>
<name>A0A9Q9B782_9PEZI</name>
<dbReference type="PANTHER" id="PTHR33099:SF7">
    <property type="entry name" value="MYND-TYPE DOMAIN-CONTAINING PROTEIN"/>
    <property type="match status" value="1"/>
</dbReference>
<proteinExistence type="predicted"/>
<gene>
    <name evidence="1" type="ORF">Slin15195_G119210</name>
</gene>
<accession>A0A9Q9B782</accession>
<organism evidence="1 2">
    <name type="scientific">Septoria linicola</name>
    <dbReference type="NCBI Taxonomy" id="215465"/>
    <lineage>
        <taxon>Eukaryota</taxon>
        <taxon>Fungi</taxon>
        <taxon>Dikarya</taxon>
        <taxon>Ascomycota</taxon>
        <taxon>Pezizomycotina</taxon>
        <taxon>Dothideomycetes</taxon>
        <taxon>Dothideomycetidae</taxon>
        <taxon>Mycosphaerellales</taxon>
        <taxon>Mycosphaerellaceae</taxon>
        <taxon>Septoria</taxon>
    </lineage>
</organism>
<dbReference type="PANTHER" id="PTHR33099">
    <property type="entry name" value="FE2OG DIOXYGENASE DOMAIN-CONTAINING PROTEIN"/>
    <property type="match status" value="1"/>
</dbReference>